<dbReference type="PANTHER" id="PTHR42693:SF42">
    <property type="entry name" value="ARYLSULFATASE G"/>
    <property type="match status" value="1"/>
</dbReference>
<organism evidence="8 9">
    <name type="scientific">Marinoscillum furvescens DSM 4134</name>
    <dbReference type="NCBI Taxonomy" id="1122208"/>
    <lineage>
        <taxon>Bacteria</taxon>
        <taxon>Pseudomonadati</taxon>
        <taxon>Bacteroidota</taxon>
        <taxon>Cytophagia</taxon>
        <taxon>Cytophagales</taxon>
        <taxon>Reichenbachiellaceae</taxon>
        <taxon>Marinoscillum</taxon>
    </lineage>
</organism>
<comment type="caution">
    <text evidence="8">The sequence shown here is derived from an EMBL/GenBank/DDBJ whole genome shotgun (WGS) entry which is preliminary data.</text>
</comment>
<dbReference type="GO" id="GO:0046872">
    <property type="term" value="F:metal ion binding"/>
    <property type="evidence" value="ECO:0007669"/>
    <property type="project" value="UniProtKB-KW"/>
</dbReference>
<comment type="cofactor">
    <cofactor evidence="1">
        <name>Ca(2+)</name>
        <dbReference type="ChEBI" id="CHEBI:29108"/>
    </cofactor>
</comment>
<evidence type="ECO:0000256" key="3">
    <source>
        <dbReference type="ARBA" id="ARBA00022723"/>
    </source>
</evidence>
<dbReference type="Proteomes" id="UP000256779">
    <property type="component" value="Unassembled WGS sequence"/>
</dbReference>
<evidence type="ECO:0000256" key="1">
    <source>
        <dbReference type="ARBA" id="ARBA00001913"/>
    </source>
</evidence>
<proteinExistence type="inferred from homology"/>
<keyword evidence="4" id="KW-0732">Signal</keyword>
<dbReference type="PANTHER" id="PTHR42693">
    <property type="entry name" value="ARYLSULFATASE FAMILY MEMBER"/>
    <property type="match status" value="1"/>
</dbReference>
<evidence type="ECO:0000313" key="8">
    <source>
        <dbReference type="EMBL" id="RED95992.1"/>
    </source>
</evidence>
<dbReference type="InterPro" id="IPR050738">
    <property type="entry name" value="Sulfatase"/>
</dbReference>
<evidence type="ECO:0000313" key="9">
    <source>
        <dbReference type="Proteomes" id="UP000256779"/>
    </source>
</evidence>
<dbReference type="SUPFAM" id="SSF53649">
    <property type="entry name" value="Alkaline phosphatase-like"/>
    <property type="match status" value="1"/>
</dbReference>
<keyword evidence="6" id="KW-0106">Calcium</keyword>
<name>A0A3D9L2R9_MARFU</name>
<keyword evidence="3" id="KW-0479">Metal-binding</keyword>
<keyword evidence="5" id="KW-0378">Hydrolase</keyword>
<dbReference type="GO" id="GO:0004065">
    <property type="term" value="F:arylsulfatase activity"/>
    <property type="evidence" value="ECO:0007669"/>
    <property type="project" value="TreeGrafter"/>
</dbReference>
<evidence type="ECO:0000256" key="2">
    <source>
        <dbReference type="ARBA" id="ARBA00008779"/>
    </source>
</evidence>
<dbReference type="InterPro" id="IPR000917">
    <property type="entry name" value="Sulfatase_N"/>
</dbReference>
<evidence type="ECO:0000256" key="6">
    <source>
        <dbReference type="ARBA" id="ARBA00022837"/>
    </source>
</evidence>
<accession>A0A3D9L2R9</accession>
<dbReference type="Gene3D" id="3.40.720.10">
    <property type="entry name" value="Alkaline Phosphatase, subunit A"/>
    <property type="match status" value="1"/>
</dbReference>
<gene>
    <name evidence="8" type="ORF">C7460_11650</name>
</gene>
<dbReference type="RefSeq" id="WP_115869158.1">
    <property type="nucleotide sequence ID" value="NZ_QREG01000016.1"/>
</dbReference>
<protein>
    <submittedName>
        <fullName evidence="8">Arylsulfatase A-like enzyme</fullName>
    </submittedName>
</protein>
<evidence type="ECO:0000256" key="5">
    <source>
        <dbReference type="ARBA" id="ARBA00022801"/>
    </source>
</evidence>
<dbReference type="AlphaFoldDB" id="A0A3D9L2R9"/>
<dbReference type="InterPro" id="IPR017850">
    <property type="entry name" value="Alkaline_phosphatase_core_sf"/>
</dbReference>
<reference evidence="8 9" key="1">
    <citation type="submission" date="2018-07" db="EMBL/GenBank/DDBJ databases">
        <title>Genomic Encyclopedia of Type Strains, Phase IV (KMG-IV): sequencing the most valuable type-strain genomes for metagenomic binning, comparative biology and taxonomic classification.</title>
        <authorList>
            <person name="Goeker M."/>
        </authorList>
    </citation>
    <scope>NUCLEOTIDE SEQUENCE [LARGE SCALE GENOMIC DNA]</scope>
    <source>
        <strain evidence="8 9">DSM 4134</strain>
    </source>
</reference>
<sequence>MKKILLAALVFGVLVSCSQREVSQKPNILFLFTDDQTYNSIRALGNSEIYTPNLDRLVRQGTSFTNAYNMGGWNGAICTASRSMLISGRSLWRVNNFRQHWQKGDSLAQTWGQLMEANGYDTYMTGKWHVDASAGKVFGQAEHIRPGMPKDAWDHFKMVDLFANEVANGEVTPEEIMPVGYNRPLDENDTSWSPTDPKFGGFWAGGKHWSEVVRDDALSFLDSAQQRENPFFMYIAFNAPHDPRQAPQEYQDMYDLADISLPESWMPEYPYQHLIGNGPSLRDEALAPFPRTEYATKVHIKEYYAIISHLDEQIGQILDALEASGKLENTYIFFTSDHGLAMGRHGLIGKQSQFEHSVKPPLIIAGPGIPANQQLEMPVYLQDLMPTALELAGIKKPGYVEFNSLVPLATRQQTAGNYPAIYGAYVDSQRMVRKGDFKLIVYPKAEKFLLFDLKNDPEEINDLADEPAYAEKLQELATELLKLQQHYEDPLDISEMLKVKG</sequence>
<evidence type="ECO:0000259" key="7">
    <source>
        <dbReference type="Pfam" id="PF00884"/>
    </source>
</evidence>
<dbReference type="CDD" id="cd16155">
    <property type="entry name" value="sulfatase_like"/>
    <property type="match status" value="1"/>
</dbReference>
<feature type="domain" description="Sulfatase N-terminal" evidence="7">
    <location>
        <begin position="26"/>
        <end position="394"/>
    </location>
</feature>
<dbReference type="PROSITE" id="PS51257">
    <property type="entry name" value="PROKAR_LIPOPROTEIN"/>
    <property type="match status" value="1"/>
</dbReference>
<keyword evidence="9" id="KW-1185">Reference proteome</keyword>
<dbReference type="Pfam" id="PF00884">
    <property type="entry name" value="Sulfatase"/>
    <property type="match status" value="1"/>
</dbReference>
<dbReference type="EMBL" id="QREG01000016">
    <property type="protein sequence ID" value="RED95992.1"/>
    <property type="molecule type" value="Genomic_DNA"/>
</dbReference>
<dbReference type="OrthoDB" id="9762324at2"/>
<comment type="similarity">
    <text evidence="2">Belongs to the sulfatase family.</text>
</comment>
<evidence type="ECO:0000256" key="4">
    <source>
        <dbReference type="ARBA" id="ARBA00022729"/>
    </source>
</evidence>